<dbReference type="eggNOG" id="COG1502">
    <property type="taxonomic scope" value="Bacteria"/>
</dbReference>
<protein>
    <recommendedName>
        <fullName evidence="1">KilA-N DNA-binding domain-containing protein</fullName>
    </recommendedName>
</protein>
<dbReference type="STRING" id="1239962.C943_01445"/>
<proteinExistence type="predicted"/>
<organism evidence="2 3">
    <name type="scientific">Mariniradius saccharolyticus AK6</name>
    <dbReference type="NCBI Taxonomy" id="1239962"/>
    <lineage>
        <taxon>Bacteria</taxon>
        <taxon>Pseudomonadati</taxon>
        <taxon>Bacteroidota</taxon>
        <taxon>Cytophagia</taxon>
        <taxon>Cytophagales</taxon>
        <taxon>Cyclobacteriaceae</taxon>
        <taxon>Mariniradius</taxon>
    </lineage>
</organism>
<evidence type="ECO:0000313" key="2">
    <source>
        <dbReference type="EMBL" id="EMS32183.1"/>
    </source>
</evidence>
<dbReference type="Proteomes" id="UP000010953">
    <property type="component" value="Unassembled WGS sequence"/>
</dbReference>
<dbReference type="Pfam" id="PF10543">
    <property type="entry name" value="ORF6N"/>
    <property type="match status" value="1"/>
</dbReference>
<dbReference type="EMBL" id="AMZY02000014">
    <property type="protein sequence ID" value="EMS32183.1"/>
    <property type="molecule type" value="Genomic_DNA"/>
</dbReference>
<reference evidence="2" key="1">
    <citation type="submission" date="2013-01" db="EMBL/GenBank/DDBJ databases">
        <title>Genome assembly of Mariniradius saccharolyticus AK6.</title>
        <authorList>
            <person name="Vaidya B."/>
            <person name="Khatri I."/>
            <person name="Tanuku N.R.S."/>
            <person name="Subramanian S."/>
            <person name="Pinnaka A."/>
        </authorList>
    </citation>
    <scope>NUCLEOTIDE SEQUENCE [LARGE SCALE GENOMIC DNA]</scope>
    <source>
        <strain evidence="2">AK6</strain>
    </source>
</reference>
<feature type="domain" description="KilA-N DNA-binding" evidence="1">
    <location>
        <begin position="11"/>
        <end position="95"/>
    </location>
</feature>
<accession>M7XC34</accession>
<evidence type="ECO:0000259" key="1">
    <source>
        <dbReference type="Pfam" id="PF10543"/>
    </source>
</evidence>
<evidence type="ECO:0000313" key="3">
    <source>
        <dbReference type="Proteomes" id="UP000010953"/>
    </source>
</evidence>
<gene>
    <name evidence="2" type="ORF">C943_01445</name>
</gene>
<name>M7XC34_9BACT</name>
<dbReference type="RefSeq" id="WP_008629322.1">
    <property type="nucleotide sequence ID" value="NZ_AMZY02000014.1"/>
</dbReference>
<comment type="caution">
    <text evidence="2">The sequence shown here is derived from an EMBL/GenBank/DDBJ whole genome shotgun (WGS) entry which is preliminary data.</text>
</comment>
<dbReference type="AlphaFoldDB" id="M7XC34"/>
<keyword evidence="3" id="KW-1185">Reference proteome</keyword>
<dbReference type="OrthoDB" id="9816206at2"/>
<dbReference type="InParanoid" id="M7XC34"/>
<dbReference type="InterPro" id="IPR018873">
    <property type="entry name" value="KilA-N_DNA-bd_domain"/>
</dbReference>
<sequence length="292" mass="33256">MELISLEKIQNRIFTVRGVQVMLDKDLASFYNVKPIRLREQVKRNPNRFPDDFVFSLDEKEVVYLVSQNAIPSKQSLGGSSPLVFTEQGVAAVSGVIKSEKADEVSVAIARAFVAMRKFLQNNASIFQRLDQVELKQLKTDEKLEQIFKALEAGKPEPQHGIFFDGQIFDAYVFVADIIKKAKNDIILMDNYVDESVLNLLSKRPKNVTATIYTKHIGKQFLQDVQKYNSQYPEINIQAFAEAHDRFLIIDQSELYHIGASLKDLGKKWFAFSKMDSLVSEVLMKLKNGVEN</sequence>